<accession>A0AAE0ZIV9</accession>
<keyword evidence="12" id="KW-1185">Reference proteome</keyword>
<evidence type="ECO:0000313" key="12">
    <source>
        <dbReference type="Proteomes" id="UP001283361"/>
    </source>
</evidence>
<evidence type="ECO:0000259" key="10">
    <source>
        <dbReference type="PROSITE" id="PS50994"/>
    </source>
</evidence>
<comment type="caution">
    <text evidence="11">The sequence shown here is derived from an EMBL/GenBank/DDBJ whole genome shotgun (WGS) entry which is preliminary data.</text>
</comment>
<dbReference type="Gene3D" id="3.30.420.10">
    <property type="entry name" value="Ribonuclease H-like superfamily/Ribonuclease H"/>
    <property type="match status" value="1"/>
</dbReference>
<comment type="catalytic activity">
    <reaction evidence="8">
        <text>DNA(n) + a 2'-deoxyribonucleoside 5'-triphosphate = DNA(n+1) + diphosphate</text>
        <dbReference type="Rhea" id="RHEA:22508"/>
        <dbReference type="Rhea" id="RHEA-COMP:17339"/>
        <dbReference type="Rhea" id="RHEA-COMP:17340"/>
        <dbReference type="ChEBI" id="CHEBI:33019"/>
        <dbReference type="ChEBI" id="CHEBI:61560"/>
        <dbReference type="ChEBI" id="CHEBI:173112"/>
        <dbReference type="EC" id="2.7.7.7"/>
    </reaction>
</comment>
<sequence length="674" mass="77093">MRGGISMVSKRHARPNNPAVEGYNPEKPNSHILYLDANNLYGWAMSQPLPTGGFRWVEDCTALAGTIQDQPAYGPEGFILEVDLEYPQELHDRHNAYPLAPERMVVQKKWMSEYQHGLLGKGMASAELYLGFGMKLKKVHRALRFEQSPWMEPYIRMNTELRKQAISAFEKDLYKLMNNSVFGKTMENLRKRVDVKLVRAHEEDKLRRLLASPSFARANIFDDDLAAIEVHKSRLVLNRPVYVGMSILDLSKTLMYDFYYGQLKKQYGDRCQLLYTDTDSLLLEIQTEDVYRDMGKHAELYDTSDYSREHPLHSAENKKVVGKMTDECAGRPIAEYIGLRPKMYSILEANGDNMKKAKGVKKYVVKKRIRHNQYREALFEQTTFHHSMNVLRSERHRIYAQHLHKVPNKVHQADLLFLPHDRVGRKTYKYALTVVDIASLYKEAEPLTTKGAAEVADALSRIYKRGPLTWPKIMQVDPGREFMGAVSQLLASHNVEARRGRVGSHRDQGIVERWNRTLSERLFGHQYAQEMRLPVGERSTEWVRRLPSVVSALNGEVTRLTGKRPSEAIRAKSVSGKHSSTVPGRPVGLQEQKLPSGVGVRFLYQPGELEGGLRRATDPVWSLRVYRLGRTLTKPGEPVFYYLEGQGPSRGFVREELLVVPPDTQLPPDGVLNR</sequence>
<keyword evidence="3" id="KW-0808">Transferase</keyword>
<dbReference type="PROSITE" id="PS50994">
    <property type="entry name" value="INTEGRASE"/>
    <property type="match status" value="1"/>
</dbReference>
<dbReference type="EMBL" id="JAWDGP010003857">
    <property type="protein sequence ID" value="KAK3770254.1"/>
    <property type="molecule type" value="Genomic_DNA"/>
</dbReference>
<dbReference type="Proteomes" id="UP001283361">
    <property type="component" value="Unassembled WGS sequence"/>
</dbReference>
<evidence type="ECO:0000256" key="2">
    <source>
        <dbReference type="ARBA" id="ARBA00012417"/>
    </source>
</evidence>
<evidence type="ECO:0000256" key="8">
    <source>
        <dbReference type="ARBA" id="ARBA00049244"/>
    </source>
</evidence>
<evidence type="ECO:0000313" key="11">
    <source>
        <dbReference type="EMBL" id="KAK3770254.1"/>
    </source>
</evidence>
<dbReference type="GO" id="GO:0015074">
    <property type="term" value="P:DNA integration"/>
    <property type="evidence" value="ECO:0007669"/>
    <property type="project" value="InterPro"/>
</dbReference>
<dbReference type="InterPro" id="IPR023211">
    <property type="entry name" value="DNA_pol_palm_dom_sf"/>
</dbReference>
<dbReference type="InterPro" id="IPR043502">
    <property type="entry name" value="DNA/RNA_pol_sf"/>
</dbReference>
<dbReference type="PANTHER" id="PTHR31511:SF12">
    <property type="entry name" value="RHO TERMINATION FACTOR N-TERMINAL DOMAIN-CONTAINING PROTEIN"/>
    <property type="match status" value="1"/>
</dbReference>
<dbReference type="GO" id="GO:0003677">
    <property type="term" value="F:DNA binding"/>
    <property type="evidence" value="ECO:0007669"/>
    <property type="project" value="UniProtKB-KW"/>
</dbReference>
<dbReference type="InterPro" id="IPR001584">
    <property type="entry name" value="Integrase_cat-core"/>
</dbReference>
<evidence type="ECO:0000256" key="5">
    <source>
        <dbReference type="ARBA" id="ARBA00022705"/>
    </source>
</evidence>
<dbReference type="Gene3D" id="3.90.1600.10">
    <property type="entry name" value="Palm domain of DNA polymerase"/>
    <property type="match status" value="1"/>
</dbReference>
<name>A0AAE0ZIV9_9GAST</name>
<dbReference type="SUPFAM" id="SSF56672">
    <property type="entry name" value="DNA/RNA polymerases"/>
    <property type="match status" value="1"/>
</dbReference>
<dbReference type="InterPro" id="IPR012337">
    <property type="entry name" value="RNaseH-like_sf"/>
</dbReference>
<keyword evidence="6" id="KW-0239">DNA-directed DNA polymerase</keyword>
<proteinExistence type="inferred from homology"/>
<dbReference type="GO" id="GO:0003887">
    <property type="term" value="F:DNA-directed DNA polymerase activity"/>
    <property type="evidence" value="ECO:0007669"/>
    <property type="project" value="UniProtKB-KW"/>
</dbReference>
<organism evidence="11 12">
    <name type="scientific">Elysia crispata</name>
    <name type="common">lettuce slug</name>
    <dbReference type="NCBI Taxonomy" id="231223"/>
    <lineage>
        <taxon>Eukaryota</taxon>
        <taxon>Metazoa</taxon>
        <taxon>Spiralia</taxon>
        <taxon>Lophotrochozoa</taxon>
        <taxon>Mollusca</taxon>
        <taxon>Gastropoda</taxon>
        <taxon>Heterobranchia</taxon>
        <taxon>Euthyneura</taxon>
        <taxon>Panpulmonata</taxon>
        <taxon>Sacoglossa</taxon>
        <taxon>Placobranchoidea</taxon>
        <taxon>Plakobranchidae</taxon>
        <taxon>Elysia</taxon>
    </lineage>
</organism>
<reference evidence="11" key="1">
    <citation type="journal article" date="2023" name="G3 (Bethesda)">
        <title>A reference genome for the long-term kleptoplast-retaining sea slug Elysia crispata morphotype clarki.</title>
        <authorList>
            <person name="Eastman K.E."/>
            <person name="Pendleton A.L."/>
            <person name="Shaikh M.A."/>
            <person name="Suttiyut T."/>
            <person name="Ogas R."/>
            <person name="Tomko P."/>
            <person name="Gavelis G."/>
            <person name="Widhalm J.R."/>
            <person name="Wisecaver J.H."/>
        </authorList>
    </citation>
    <scope>NUCLEOTIDE SEQUENCE</scope>
    <source>
        <strain evidence="11">ECLA1</strain>
    </source>
</reference>
<keyword evidence="4" id="KW-0548">Nucleotidyltransferase</keyword>
<dbReference type="PANTHER" id="PTHR31511">
    <property type="entry name" value="PROTEIN CBG23764"/>
    <property type="match status" value="1"/>
</dbReference>
<evidence type="ECO:0000256" key="4">
    <source>
        <dbReference type="ARBA" id="ARBA00022695"/>
    </source>
</evidence>
<keyword evidence="5" id="KW-0235">DNA replication</keyword>
<evidence type="ECO:0000256" key="3">
    <source>
        <dbReference type="ARBA" id="ARBA00022679"/>
    </source>
</evidence>
<dbReference type="GO" id="GO:0006260">
    <property type="term" value="P:DNA replication"/>
    <property type="evidence" value="ECO:0007669"/>
    <property type="project" value="UniProtKB-KW"/>
</dbReference>
<dbReference type="SUPFAM" id="SSF53098">
    <property type="entry name" value="Ribonuclease H-like"/>
    <property type="match status" value="1"/>
</dbReference>
<keyword evidence="7" id="KW-0238">DNA-binding</keyword>
<dbReference type="EC" id="2.7.7.7" evidence="2"/>
<evidence type="ECO:0000256" key="1">
    <source>
        <dbReference type="ARBA" id="ARBA00005755"/>
    </source>
</evidence>
<dbReference type="InterPro" id="IPR004868">
    <property type="entry name" value="DNA-dir_DNA_pol_B_mt/vir"/>
</dbReference>
<evidence type="ECO:0000256" key="6">
    <source>
        <dbReference type="ARBA" id="ARBA00022932"/>
    </source>
</evidence>
<dbReference type="AlphaFoldDB" id="A0AAE0ZIV9"/>
<feature type="domain" description="Integrase catalytic" evidence="10">
    <location>
        <begin position="403"/>
        <end position="573"/>
    </location>
</feature>
<dbReference type="GO" id="GO:0000166">
    <property type="term" value="F:nucleotide binding"/>
    <property type="evidence" value="ECO:0007669"/>
    <property type="project" value="InterPro"/>
</dbReference>
<comment type="similarity">
    <text evidence="1">Belongs to the DNA polymerase type-B family.</text>
</comment>
<dbReference type="InterPro" id="IPR036397">
    <property type="entry name" value="RNaseH_sf"/>
</dbReference>
<evidence type="ECO:0000256" key="7">
    <source>
        <dbReference type="ARBA" id="ARBA00023125"/>
    </source>
</evidence>
<protein>
    <recommendedName>
        <fullName evidence="2">DNA-directed DNA polymerase</fullName>
        <ecNumber evidence="2">2.7.7.7</ecNumber>
    </recommendedName>
</protein>
<dbReference type="Pfam" id="PF03175">
    <property type="entry name" value="DNA_pol_B_2"/>
    <property type="match status" value="1"/>
</dbReference>
<gene>
    <name evidence="11" type="ORF">RRG08_065003</name>
</gene>
<evidence type="ECO:0000256" key="9">
    <source>
        <dbReference type="SAM" id="MobiDB-lite"/>
    </source>
</evidence>
<feature type="region of interest" description="Disordered" evidence="9">
    <location>
        <begin position="1"/>
        <end position="23"/>
    </location>
</feature>